<evidence type="ECO:0000313" key="2">
    <source>
        <dbReference type="Proteomes" id="UP001054945"/>
    </source>
</evidence>
<proteinExistence type="predicted"/>
<dbReference type="Proteomes" id="UP001054945">
    <property type="component" value="Unassembled WGS sequence"/>
</dbReference>
<dbReference type="EMBL" id="BPLR01004166">
    <property type="protein sequence ID" value="GIX92836.1"/>
    <property type="molecule type" value="Genomic_DNA"/>
</dbReference>
<sequence>MGTIEKRNLGGYRQKAVFSEAQYMPVDLLFAYDQERYFIKQVFNLLIGFSFSCMGTIEKRNLGGYRQKAVLSEAQDMPLE</sequence>
<organism evidence="1 2">
    <name type="scientific">Caerostris extrusa</name>
    <name type="common">Bark spider</name>
    <name type="synonym">Caerostris bankana</name>
    <dbReference type="NCBI Taxonomy" id="172846"/>
    <lineage>
        <taxon>Eukaryota</taxon>
        <taxon>Metazoa</taxon>
        <taxon>Ecdysozoa</taxon>
        <taxon>Arthropoda</taxon>
        <taxon>Chelicerata</taxon>
        <taxon>Arachnida</taxon>
        <taxon>Araneae</taxon>
        <taxon>Araneomorphae</taxon>
        <taxon>Entelegynae</taxon>
        <taxon>Araneoidea</taxon>
        <taxon>Araneidae</taxon>
        <taxon>Caerostris</taxon>
    </lineage>
</organism>
<protein>
    <submittedName>
        <fullName evidence="1">Uncharacterized protein</fullName>
    </submittedName>
</protein>
<keyword evidence="2" id="KW-1185">Reference proteome</keyword>
<accession>A0AAV4P704</accession>
<evidence type="ECO:0000313" key="1">
    <source>
        <dbReference type="EMBL" id="GIX92836.1"/>
    </source>
</evidence>
<dbReference type="AlphaFoldDB" id="A0AAV4P704"/>
<reference evidence="1 2" key="1">
    <citation type="submission" date="2021-06" db="EMBL/GenBank/DDBJ databases">
        <title>Caerostris extrusa draft genome.</title>
        <authorList>
            <person name="Kono N."/>
            <person name="Arakawa K."/>
        </authorList>
    </citation>
    <scope>NUCLEOTIDE SEQUENCE [LARGE SCALE GENOMIC DNA]</scope>
</reference>
<comment type="caution">
    <text evidence="1">The sequence shown here is derived from an EMBL/GenBank/DDBJ whole genome shotgun (WGS) entry which is preliminary data.</text>
</comment>
<name>A0AAV4P704_CAEEX</name>
<gene>
    <name evidence="1" type="ORF">CEXT_637911</name>
</gene>